<feature type="region of interest" description="Disordered" evidence="9">
    <location>
        <begin position="131"/>
        <end position="150"/>
    </location>
</feature>
<evidence type="ECO:0000259" key="11">
    <source>
        <dbReference type="Pfam" id="PF03639"/>
    </source>
</evidence>
<keyword evidence="10" id="KW-0732">Signal</keyword>
<dbReference type="Pfam" id="PF17652">
    <property type="entry name" value="Glyco_hydro81C"/>
    <property type="match status" value="1"/>
</dbReference>
<keyword evidence="6" id="KW-0326">Glycosidase</keyword>
<dbReference type="EMBL" id="JAGIXG020000061">
    <property type="protein sequence ID" value="KAI6778727.1"/>
    <property type="molecule type" value="Genomic_DNA"/>
</dbReference>
<evidence type="ECO:0000256" key="6">
    <source>
        <dbReference type="ARBA" id="ARBA00023295"/>
    </source>
</evidence>
<keyword evidence="8" id="KW-0624">Polysaccharide degradation</keyword>
<reference evidence="14" key="1">
    <citation type="journal article" date="2021" name="J Fungi (Basel)">
        <title>Genomic and Metabolomic Analyses of the Marine Fungus Emericellopsis cladophorae: Insights into Saltwater Adaptability Mechanisms and Its Biosynthetic Potential.</title>
        <authorList>
            <person name="Goncalves M.F.M."/>
            <person name="Hilario S."/>
            <person name="Van de Peer Y."/>
            <person name="Esteves A.C."/>
            <person name="Alves A."/>
        </authorList>
    </citation>
    <scope>NUCLEOTIDE SEQUENCE</scope>
    <source>
        <strain evidence="14">MUM 19.33</strain>
    </source>
</reference>
<feature type="chain" id="PRO_5040415773" description="glucan endo-1,3-beta-D-glucosidase" evidence="10">
    <location>
        <begin position="19"/>
        <end position="985"/>
    </location>
</feature>
<dbReference type="EC" id="3.2.1.39" evidence="3"/>
<dbReference type="RefSeq" id="XP_051359583.1">
    <property type="nucleotide sequence ID" value="XM_051509419.1"/>
</dbReference>
<evidence type="ECO:0000256" key="7">
    <source>
        <dbReference type="ARBA" id="ARBA00023316"/>
    </source>
</evidence>
<dbReference type="GO" id="GO:0071555">
    <property type="term" value="P:cell wall organization"/>
    <property type="evidence" value="ECO:0007669"/>
    <property type="project" value="UniProtKB-KW"/>
</dbReference>
<evidence type="ECO:0000256" key="3">
    <source>
        <dbReference type="ARBA" id="ARBA00012780"/>
    </source>
</evidence>
<evidence type="ECO:0000256" key="8">
    <source>
        <dbReference type="ARBA" id="ARBA00023326"/>
    </source>
</evidence>
<dbReference type="PROSITE" id="PS52008">
    <property type="entry name" value="GH81"/>
    <property type="match status" value="1"/>
</dbReference>
<evidence type="ECO:0000259" key="12">
    <source>
        <dbReference type="Pfam" id="PF17652"/>
    </source>
</evidence>
<dbReference type="GO" id="GO:0000272">
    <property type="term" value="P:polysaccharide catabolic process"/>
    <property type="evidence" value="ECO:0007669"/>
    <property type="project" value="UniProtKB-KW"/>
</dbReference>
<evidence type="ECO:0000256" key="10">
    <source>
        <dbReference type="SAM" id="SignalP"/>
    </source>
</evidence>
<dbReference type="InterPro" id="IPR040451">
    <property type="entry name" value="GH81_N"/>
</dbReference>
<comment type="catalytic activity">
    <reaction evidence="1">
        <text>Hydrolysis of (1-&gt;3)-beta-D-glucosidic linkages in (1-&gt;3)-beta-D-glucans.</text>
        <dbReference type="EC" id="3.2.1.39"/>
    </reaction>
</comment>
<dbReference type="InterPro" id="IPR058526">
    <property type="entry name" value="DUF8213"/>
</dbReference>
<protein>
    <recommendedName>
        <fullName evidence="3">glucan endo-1,3-beta-D-glucosidase</fullName>
        <ecNumber evidence="3">3.2.1.39</ecNumber>
    </recommendedName>
</protein>
<name>A0A9Q0BA83_9HYPO</name>
<dbReference type="FunFam" id="1.10.287.1170:FF:000001">
    <property type="entry name" value="Endo-1,3-beta-glucanase Engl1"/>
    <property type="match status" value="1"/>
</dbReference>
<evidence type="ECO:0000313" key="14">
    <source>
        <dbReference type="EMBL" id="KAI6778727.1"/>
    </source>
</evidence>
<dbReference type="Gene3D" id="1.10.287.1170">
    <property type="entry name" value="glycoside hydrolase family 81 endo-[beta] glucanase"/>
    <property type="match status" value="1"/>
</dbReference>
<keyword evidence="4" id="KW-0378">Hydrolase</keyword>
<sequence length="985" mass="106253">MKFTTVCASLLCLGQANSFAVPPLQPRQQFKAEVFSTDEIIPTDRTVKIESTPVPTGTQEVLPDLPDGVAPQTTGTVYTEISSRRNPLLTSSISEPRKLLTAVASPTLEAYGAEMTTVDMDKRQSADIFANPIGTNGPPSQIPRRSDHPVSRGTIVKNGVLSTNKFYAGFHLGSQTDPIYPFPYALQWPRGGGVARSWGISISHSEERQRVFGPEKFNGAAEYYLNPVGIQSMILSAVELGPATVMQVEDVTAFSARAVLRPSAGAAPAVSFPLVQGMPYVTGQFTGGRPMIQTGVFFRSMTRVQNDPKSGVAKYNFLLEDGTTWIVYGYATSGSMLDLQLVNQGLAQSRNSFTGVVQIVKNPGGADGVLDYGAGIYPTGVRLSGSVTGSSGSYSLNFNRAGHIQGNLYMYALPHHVESFNSDTAGRTQNIRLVTLTKGQARLVRGNSWTMLENSIPTGMDFAPWDGTTKRTLSSAAKSAILPIARSDISQNMDVQSNLDSMYFSGKALAKFAQIVYLTNDLLGDAGLAQAGLNNLKAAFNRFASNRQKYPLVYESAWGGVVSSASYTTGDANADFGNAYYNDHHFHYGYHILAAAYIGQLDRNWISANRDYVNMLVRDVANPSTSDTWFPQWRNFDWYHGHSWAHGLYPSADGKNQESSSEDAMAAYAIKMWGTVTGDAAMVARANLMLAVQTRSFRNYYYYENNNPTQPARFTGNKVAGILFENKIHHTTFFSPDIEAIQGIHMIPVHGPTALVRSKNFIREEWDAFFSNGRVDRFDNPWKGIAYAQYALVNPQAAWSFFASGSFQDRWIDGGASRSWYMAYAAALGDLPDDMMLQASLALAALASFVCASPVLDKRAISCVSAGATATARWTDAAGKTCTFTGIVGSNFGASPSGSGDYSCNGRCGAGCSGTALGNAYTLDCFSHDICSYFNNASGGASDPNCGAAFNSAIDDTAFGAVRGCGQTNPNNDVSKPSNQPVCVS</sequence>
<feature type="domain" description="Glycosyl hydrolase family 81 C-terminal" evidence="12">
    <location>
        <begin position="473"/>
        <end position="822"/>
    </location>
</feature>
<organism evidence="14 15">
    <name type="scientific">Emericellopsis cladophorae</name>
    <dbReference type="NCBI Taxonomy" id="2686198"/>
    <lineage>
        <taxon>Eukaryota</taxon>
        <taxon>Fungi</taxon>
        <taxon>Dikarya</taxon>
        <taxon>Ascomycota</taxon>
        <taxon>Pezizomycotina</taxon>
        <taxon>Sordariomycetes</taxon>
        <taxon>Hypocreomycetidae</taxon>
        <taxon>Hypocreales</taxon>
        <taxon>Bionectriaceae</taxon>
        <taxon>Emericellopsis</taxon>
    </lineage>
</organism>
<evidence type="ECO:0000256" key="1">
    <source>
        <dbReference type="ARBA" id="ARBA00000382"/>
    </source>
</evidence>
<evidence type="ECO:0000259" key="13">
    <source>
        <dbReference type="Pfam" id="PF26641"/>
    </source>
</evidence>
<dbReference type="GO" id="GO:0042973">
    <property type="term" value="F:glucan endo-1,3-beta-D-glucosidase activity"/>
    <property type="evidence" value="ECO:0007669"/>
    <property type="project" value="UniProtKB-EC"/>
</dbReference>
<keyword evidence="15" id="KW-1185">Reference proteome</keyword>
<gene>
    <name evidence="14" type="ORF">J7T54_000761</name>
</gene>
<dbReference type="InterPro" id="IPR040720">
    <property type="entry name" value="GH81_C"/>
</dbReference>
<evidence type="ECO:0000256" key="4">
    <source>
        <dbReference type="ARBA" id="ARBA00022801"/>
    </source>
</evidence>
<dbReference type="Proteomes" id="UP001055219">
    <property type="component" value="Unassembled WGS sequence"/>
</dbReference>
<evidence type="ECO:0000313" key="15">
    <source>
        <dbReference type="Proteomes" id="UP001055219"/>
    </source>
</evidence>
<feature type="domain" description="DUF8213" evidence="13">
    <location>
        <begin position="859"/>
        <end position="983"/>
    </location>
</feature>
<evidence type="ECO:0000256" key="2">
    <source>
        <dbReference type="ARBA" id="ARBA00010730"/>
    </source>
</evidence>
<dbReference type="Gene3D" id="2.70.98.30">
    <property type="entry name" value="Golgi alpha-mannosidase II, domain 4"/>
    <property type="match status" value="1"/>
</dbReference>
<keyword evidence="7" id="KW-0961">Cell wall biogenesis/degradation</keyword>
<dbReference type="Gene3D" id="1.20.5.420">
    <property type="entry name" value="Immunoglobulin FC, subunit C"/>
    <property type="match status" value="1"/>
</dbReference>
<accession>A0A9Q0BA83</accession>
<dbReference type="OrthoDB" id="4473401at2759"/>
<dbReference type="InterPro" id="IPR005200">
    <property type="entry name" value="Endo-beta-glucanase"/>
</dbReference>
<dbReference type="AlphaFoldDB" id="A0A9Q0BA83"/>
<evidence type="ECO:0000256" key="5">
    <source>
        <dbReference type="ARBA" id="ARBA00023277"/>
    </source>
</evidence>
<dbReference type="GO" id="GO:0009986">
    <property type="term" value="C:cell surface"/>
    <property type="evidence" value="ECO:0007669"/>
    <property type="project" value="TreeGrafter"/>
</dbReference>
<keyword evidence="5" id="KW-0119">Carbohydrate metabolism</keyword>
<proteinExistence type="inferred from homology"/>
<reference evidence="14" key="2">
    <citation type="submission" date="2022-07" db="EMBL/GenBank/DDBJ databases">
        <authorList>
            <person name="Goncalves M.F.M."/>
            <person name="Hilario S."/>
            <person name="Van De Peer Y."/>
            <person name="Esteves A.C."/>
            <person name="Alves A."/>
        </authorList>
    </citation>
    <scope>NUCLEOTIDE SEQUENCE</scope>
    <source>
        <strain evidence="14">MUM 19.33</strain>
    </source>
</reference>
<dbReference type="GO" id="GO:0052861">
    <property type="term" value="F:endo-1,3(4)-beta-glucanase activity"/>
    <property type="evidence" value="ECO:0007669"/>
    <property type="project" value="InterPro"/>
</dbReference>
<feature type="domain" description="Glycosyl hydrolase family 81 N-terminal" evidence="11">
    <location>
        <begin position="148"/>
        <end position="466"/>
    </location>
</feature>
<comment type="similarity">
    <text evidence="2">Belongs to the glycosyl hydrolase 81 family.</text>
</comment>
<dbReference type="PANTHER" id="PTHR31983">
    <property type="entry name" value="ENDO-1,3(4)-BETA-GLUCANASE 1"/>
    <property type="match status" value="1"/>
</dbReference>
<evidence type="ECO:0000256" key="9">
    <source>
        <dbReference type="SAM" id="MobiDB-lite"/>
    </source>
</evidence>
<feature type="signal peptide" evidence="10">
    <location>
        <begin position="1"/>
        <end position="18"/>
    </location>
</feature>
<dbReference type="GeneID" id="75827280"/>
<dbReference type="Pfam" id="PF03639">
    <property type="entry name" value="Glyco_hydro_81"/>
    <property type="match status" value="1"/>
</dbReference>
<dbReference type="Pfam" id="PF26641">
    <property type="entry name" value="DUF8213"/>
    <property type="match status" value="1"/>
</dbReference>
<comment type="caution">
    <text evidence="14">The sequence shown here is derived from an EMBL/GenBank/DDBJ whole genome shotgun (WGS) entry which is preliminary data.</text>
</comment>
<dbReference type="PANTHER" id="PTHR31983:SF0">
    <property type="entry name" value="GLUCAN ENDO-1,3-BETA-D-GLUCOSIDASE 2"/>
    <property type="match status" value="1"/>
</dbReference>